<dbReference type="InterPro" id="IPR007244">
    <property type="entry name" value="Naa35_N"/>
</dbReference>
<sequence>MTYAYINTDNGGSTAVETLYCVTWLHDALGTVRIAESIRSVIVFADFYEEEDFGVTLHGRRPNTTTTAADEIRVGVECVGVAIASDNGTGSDAVVGKRATMNDVGGTSSSSVRFCPALRGTRYCEAVWDTALSVLVRFRDSRAAAAKERGGWGDDHDHDEVDDVATKSREMSAIDAFEAIILMQKSLYRALEILSNLDEDTVCEFTRIAIDRSRETVRLLNELRANDSVKESSRYGLVGPDGKLHKRPDRPGMNLLLAASFDPFINRRLLGNAPVRKARFRCPSDALSSLAGVASELEWGVCDLILHGNSLGHITTMLENNSLRGSGGVIPPPSPSKDSSSEGEGIHAETPIGMNILCRSLVVLNLYFDDKLFGQYDFSDMVGQHMRQLCDAPESLLTSTSFLKLLAKPMYDTLKALCLNRHRERGFIESILLPAFQGLQYEAAIMDEMFREEHGLDVESTPAHATNYVILNTVRLMERYVCLGIELGLYPNWYDLSTALWYRDFLLSALINIKGLVNREKLQRIEMESQNKMKVKELTTEKLQQQHRKRGKSKKGKESKRRSSSPHIATSATEASDKLSLDDFEERLVYTTYLLHRNLCRGLVRYIAALRQAGLLLSLKTIRCLYLMPDGCDCSDPPASMTMFTTHRKRFEKRFEVFHTVPQPPSLSYEDYVKGSDFSAVASEDLLSSAADCFRSVKGAVDSLLNVIVSSEGSTEEHANKSICRDDDLYVSIRRQEILQIAKVCVTNSLFLHKLASMESSELSSENKKVTLEFKAHKHYCTLIIA</sequence>
<proteinExistence type="predicted"/>
<feature type="region of interest" description="Disordered" evidence="1">
    <location>
        <begin position="324"/>
        <end position="345"/>
    </location>
</feature>
<feature type="region of interest" description="Disordered" evidence="1">
    <location>
        <begin position="536"/>
        <end position="574"/>
    </location>
</feature>
<accession>A0ABD3S034</accession>
<evidence type="ECO:0000313" key="4">
    <source>
        <dbReference type="Proteomes" id="UP001530377"/>
    </source>
</evidence>
<dbReference type="Proteomes" id="UP001530377">
    <property type="component" value="Unassembled WGS sequence"/>
</dbReference>
<keyword evidence="4" id="KW-1185">Reference proteome</keyword>
<reference evidence="3 4" key="1">
    <citation type="submission" date="2024-10" db="EMBL/GenBank/DDBJ databases">
        <title>Updated reference genomes for cyclostephanoid diatoms.</title>
        <authorList>
            <person name="Roberts W.R."/>
            <person name="Alverson A.J."/>
        </authorList>
    </citation>
    <scope>NUCLEOTIDE SEQUENCE [LARGE SCALE GENOMIC DNA]</scope>
    <source>
        <strain evidence="3 4">AJA228-03</strain>
    </source>
</reference>
<dbReference type="Pfam" id="PF25789">
    <property type="entry name" value="TPR_NAA35"/>
    <property type="match status" value="1"/>
</dbReference>
<feature type="domain" description="NAA35-like TPR repeats" evidence="2">
    <location>
        <begin position="355"/>
        <end position="782"/>
    </location>
</feature>
<dbReference type="EMBL" id="JALLPB020000091">
    <property type="protein sequence ID" value="KAL3817795.1"/>
    <property type="molecule type" value="Genomic_DNA"/>
</dbReference>
<evidence type="ECO:0000313" key="3">
    <source>
        <dbReference type="EMBL" id="KAL3817795.1"/>
    </source>
</evidence>
<evidence type="ECO:0000259" key="2">
    <source>
        <dbReference type="Pfam" id="PF25789"/>
    </source>
</evidence>
<name>A0ABD3S034_9STRA</name>
<feature type="compositionally biased region" description="Basic residues" evidence="1">
    <location>
        <begin position="545"/>
        <end position="564"/>
    </location>
</feature>
<dbReference type="PANTHER" id="PTHR21373">
    <property type="entry name" value="GLUCOSE REPRESSIBLE PROTEIN MAK10"/>
    <property type="match status" value="1"/>
</dbReference>
<dbReference type="PANTHER" id="PTHR21373:SF0">
    <property type="entry name" value="N-ALPHA-ACETYLTRANSFERASE 35, NATC AUXILIARY SUBUNIT"/>
    <property type="match status" value="1"/>
</dbReference>
<comment type="caution">
    <text evidence="3">The sequence shown here is derived from an EMBL/GenBank/DDBJ whole genome shotgun (WGS) entry which is preliminary data.</text>
</comment>
<organism evidence="3 4">
    <name type="scientific">Cyclostephanos tholiformis</name>
    <dbReference type="NCBI Taxonomy" id="382380"/>
    <lineage>
        <taxon>Eukaryota</taxon>
        <taxon>Sar</taxon>
        <taxon>Stramenopiles</taxon>
        <taxon>Ochrophyta</taxon>
        <taxon>Bacillariophyta</taxon>
        <taxon>Coscinodiscophyceae</taxon>
        <taxon>Thalassiosirophycidae</taxon>
        <taxon>Stephanodiscales</taxon>
        <taxon>Stephanodiscaceae</taxon>
        <taxon>Cyclostephanos</taxon>
    </lineage>
</organism>
<gene>
    <name evidence="3" type="ORF">ACHAXA_005828</name>
</gene>
<evidence type="ECO:0000256" key="1">
    <source>
        <dbReference type="SAM" id="MobiDB-lite"/>
    </source>
</evidence>
<dbReference type="GO" id="GO:0005737">
    <property type="term" value="C:cytoplasm"/>
    <property type="evidence" value="ECO:0007669"/>
    <property type="project" value="UniProtKB-SubCell"/>
</dbReference>
<dbReference type="AlphaFoldDB" id="A0ABD3S034"/>
<dbReference type="InterPro" id="IPR057982">
    <property type="entry name" value="TPR_NAA35"/>
</dbReference>
<protein>
    <recommendedName>
        <fullName evidence="2">NAA35-like TPR repeats domain-containing protein</fullName>
    </recommendedName>
</protein>